<gene>
    <name evidence="1" type="ORF">LY90DRAFT_507674</name>
</gene>
<reference evidence="1 2" key="1">
    <citation type="submission" date="2016-08" db="EMBL/GenBank/DDBJ databases">
        <title>A Parts List for Fungal Cellulosomes Revealed by Comparative Genomics.</title>
        <authorList>
            <consortium name="DOE Joint Genome Institute"/>
            <person name="Haitjema C.H."/>
            <person name="Gilmore S.P."/>
            <person name="Henske J.K."/>
            <person name="Solomon K.V."/>
            <person name="De Groot R."/>
            <person name="Kuo A."/>
            <person name="Mondo S.J."/>
            <person name="Salamov A.A."/>
            <person name="Labutti K."/>
            <person name="Zhao Z."/>
            <person name="Chiniquy J."/>
            <person name="Barry K."/>
            <person name="Brewer H.M."/>
            <person name="Purvine S.O."/>
            <person name="Wright A.T."/>
            <person name="Boxma B."/>
            <person name="Van Alen T."/>
            <person name="Hackstein J.H."/>
            <person name="Baker S.E."/>
            <person name="Grigoriev I.V."/>
            <person name="O'Malley M.A."/>
        </authorList>
    </citation>
    <scope>NUCLEOTIDE SEQUENCE [LARGE SCALE GENOMIC DNA]</scope>
    <source>
        <strain evidence="1 2">G1</strain>
    </source>
</reference>
<organism evidence="1 2">
    <name type="scientific">Neocallimastix californiae</name>
    <dbReference type="NCBI Taxonomy" id="1754190"/>
    <lineage>
        <taxon>Eukaryota</taxon>
        <taxon>Fungi</taxon>
        <taxon>Fungi incertae sedis</taxon>
        <taxon>Chytridiomycota</taxon>
        <taxon>Chytridiomycota incertae sedis</taxon>
        <taxon>Neocallimastigomycetes</taxon>
        <taxon>Neocallimastigales</taxon>
        <taxon>Neocallimastigaceae</taxon>
        <taxon>Neocallimastix</taxon>
    </lineage>
</organism>
<dbReference type="AlphaFoldDB" id="A0A1Y2D6U5"/>
<keyword evidence="2" id="KW-1185">Reference proteome</keyword>
<accession>A0A1Y2D6U5</accession>
<dbReference type="EMBL" id="MCOG01000086">
    <property type="protein sequence ID" value="ORY54305.1"/>
    <property type="molecule type" value="Genomic_DNA"/>
</dbReference>
<comment type="caution">
    <text evidence="1">The sequence shown here is derived from an EMBL/GenBank/DDBJ whole genome shotgun (WGS) entry which is preliminary data.</text>
</comment>
<evidence type="ECO:0000313" key="2">
    <source>
        <dbReference type="Proteomes" id="UP000193920"/>
    </source>
</evidence>
<evidence type="ECO:0000313" key="1">
    <source>
        <dbReference type="EMBL" id="ORY54305.1"/>
    </source>
</evidence>
<proteinExistence type="predicted"/>
<sequence>MNTKLILKATILFSISVDGKVIRKCVLKIQKYSVSAQGYEYTFAVKTDNIGHKIIDVYNIGANGNKQKGASKYVGIELAVKAGVIPSFGVASNDEANPFT</sequence>
<protein>
    <submittedName>
        <fullName evidence="1">Uncharacterized protein</fullName>
    </submittedName>
</protein>
<dbReference type="Proteomes" id="UP000193920">
    <property type="component" value="Unassembled WGS sequence"/>
</dbReference>
<name>A0A1Y2D6U5_9FUNG</name>